<gene>
    <name evidence="1" type="ORF">DNHGIG_30340</name>
</gene>
<dbReference type="EMBL" id="BOQE01000001">
    <property type="protein sequence ID" value="GIM47485.1"/>
    <property type="molecule type" value="Genomic_DNA"/>
</dbReference>
<proteinExistence type="predicted"/>
<protein>
    <recommendedName>
        <fullName evidence="3">Ethanolamine utilization protein</fullName>
    </recommendedName>
</protein>
<name>A0AAV4LI52_9BACL</name>
<dbReference type="RefSeq" id="WP_282200456.1">
    <property type="nucleotide sequence ID" value="NZ_BOQE01000001.1"/>
</dbReference>
<evidence type="ECO:0008006" key="3">
    <source>
        <dbReference type="Google" id="ProtNLM"/>
    </source>
</evidence>
<reference evidence="1" key="1">
    <citation type="journal article" date="2023" name="Int. J. Syst. Evol. Microbiol.">
        <title>Collibacillus ludicampi gen. nov., sp. nov., a new soil bacterium of the family Alicyclobacillaceae.</title>
        <authorList>
            <person name="Jojima T."/>
            <person name="Ioku Y."/>
            <person name="Fukuta Y."/>
            <person name="Shirasaka N."/>
            <person name="Matsumura Y."/>
            <person name="Mori M."/>
        </authorList>
    </citation>
    <scope>NUCLEOTIDE SEQUENCE</scope>
    <source>
        <strain evidence="1">TP075</strain>
    </source>
</reference>
<accession>A0AAV4LI52</accession>
<evidence type="ECO:0000313" key="2">
    <source>
        <dbReference type="Proteomes" id="UP001057291"/>
    </source>
</evidence>
<dbReference type="AlphaFoldDB" id="A0AAV4LI52"/>
<comment type="caution">
    <text evidence="1">The sequence shown here is derived from an EMBL/GenBank/DDBJ whole genome shotgun (WGS) entry which is preliminary data.</text>
</comment>
<keyword evidence="2" id="KW-1185">Reference proteome</keyword>
<dbReference type="Proteomes" id="UP001057291">
    <property type="component" value="Unassembled WGS sequence"/>
</dbReference>
<organism evidence="1 2">
    <name type="scientific">Collibacillus ludicampi</name>
    <dbReference type="NCBI Taxonomy" id="2771369"/>
    <lineage>
        <taxon>Bacteria</taxon>
        <taxon>Bacillati</taxon>
        <taxon>Bacillota</taxon>
        <taxon>Bacilli</taxon>
        <taxon>Bacillales</taxon>
        <taxon>Alicyclobacillaceae</taxon>
        <taxon>Collibacillus</taxon>
    </lineage>
</organism>
<sequence>MEMRELIESITRELLKNMPIDKLALPKVLYIFCDSTAHEPFYEQFIKLSNHGICHDILFLDGETSSWLGMHRIECGGAGKVIATDEYAPAPLELPKEYDGIVIPEIDLDNAARVVTGMKGTIKAEIIFSALLLEKFVIIGEDIPGLKRSDRRCLRTLSLTAPYHKLFLKQIEEMKELGIEFRPQKDLADAVIQRLKGKKQAQPMGGEAEPVQEEPIFFSGKLLTSDWIMSQSRFPHQQISIQKGTIISPLAQDLLREMGITVQYIAKG</sequence>
<evidence type="ECO:0000313" key="1">
    <source>
        <dbReference type="EMBL" id="GIM47485.1"/>
    </source>
</evidence>